<reference evidence="4 5" key="1">
    <citation type="submission" date="2024-01" db="EMBL/GenBank/DDBJ databases">
        <title>A draft genome for a cacao thread blight-causing isolate of Paramarasmius palmivorus.</title>
        <authorList>
            <person name="Baruah I.K."/>
            <person name="Bukari Y."/>
            <person name="Amoako-Attah I."/>
            <person name="Meinhardt L.W."/>
            <person name="Bailey B.A."/>
            <person name="Cohen S.P."/>
        </authorList>
    </citation>
    <scope>NUCLEOTIDE SEQUENCE [LARGE SCALE GENOMIC DNA]</scope>
    <source>
        <strain evidence="4 5">GH-12</strain>
    </source>
</reference>
<feature type="compositionally biased region" description="Gly residues" evidence="1">
    <location>
        <begin position="1"/>
        <end position="55"/>
    </location>
</feature>
<dbReference type="Gene3D" id="2.170.260.10">
    <property type="entry name" value="paz domain"/>
    <property type="match status" value="1"/>
</dbReference>
<feature type="region of interest" description="Disordered" evidence="1">
    <location>
        <begin position="1"/>
        <end position="99"/>
    </location>
</feature>
<dbReference type="InterPro" id="IPR045246">
    <property type="entry name" value="Piwi_ago-like"/>
</dbReference>
<organism evidence="4 5">
    <name type="scientific">Paramarasmius palmivorus</name>
    <dbReference type="NCBI Taxonomy" id="297713"/>
    <lineage>
        <taxon>Eukaryota</taxon>
        <taxon>Fungi</taxon>
        <taxon>Dikarya</taxon>
        <taxon>Basidiomycota</taxon>
        <taxon>Agaricomycotina</taxon>
        <taxon>Agaricomycetes</taxon>
        <taxon>Agaricomycetidae</taxon>
        <taxon>Agaricales</taxon>
        <taxon>Marasmiineae</taxon>
        <taxon>Marasmiaceae</taxon>
        <taxon>Paramarasmius</taxon>
    </lineage>
</organism>
<dbReference type="GO" id="GO:0003723">
    <property type="term" value="F:RNA binding"/>
    <property type="evidence" value="ECO:0007669"/>
    <property type="project" value="InterPro"/>
</dbReference>
<dbReference type="PROSITE" id="PS50821">
    <property type="entry name" value="PAZ"/>
    <property type="match status" value="1"/>
</dbReference>
<dbReference type="Pfam" id="PF20209">
    <property type="entry name" value="DUF6570"/>
    <property type="match status" value="1"/>
</dbReference>
<evidence type="ECO:0000313" key="4">
    <source>
        <dbReference type="EMBL" id="KAK7032399.1"/>
    </source>
</evidence>
<dbReference type="CDD" id="cd02846">
    <property type="entry name" value="PAZ_argonaute_like"/>
    <property type="match status" value="1"/>
</dbReference>
<evidence type="ECO:0000259" key="3">
    <source>
        <dbReference type="PROSITE" id="PS50822"/>
    </source>
</evidence>
<dbReference type="InterPro" id="IPR032474">
    <property type="entry name" value="Argonaute_N"/>
</dbReference>
<protein>
    <submittedName>
        <fullName evidence="4">Uncharacterized protein</fullName>
    </submittedName>
</protein>
<dbReference type="InterPro" id="IPR014811">
    <property type="entry name" value="ArgoL1"/>
</dbReference>
<dbReference type="Gene3D" id="3.30.420.10">
    <property type="entry name" value="Ribonuclease H-like superfamily/Ribonuclease H"/>
    <property type="match status" value="1"/>
</dbReference>
<dbReference type="InterPro" id="IPR036085">
    <property type="entry name" value="PAZ_dom_sf"/>
</dbReference>
<feature type="compositionally biased region" description="Gly residues" evidence="1">
    <location>
        <begin position="62"/>
        <end position="77"/>
    </location>
</feature>
<accession>A0AAW0C1D3</accession>
<dbReference type="CDD" id="cd04657">
    <property type="entry name" value="Piwi_ago-like"/>
    <property type="match status" value="1"/>
</dbReference>
<dbReference type="SUPFAM" id="SSF53098">
    <property type="entry name" value="Ribonuclease H-like"/>
    <property type="match status" value="1"/>
</dbReference>
<dbReference type="Gene3D" id="3.40.50.2300">
    <property type="match status" value="1"/>
</dbReference>
<evidence type="ECO:0000256" key="1">
    <source>
        <dbReference type="SAM" id="MobiDB-lite"/>
    </source>
</evidence>
<evidence type="ECO:0000259" key="2">
    <source>
        <dbReference type="PROSITE" id="PS50821"/>
    </source>
</evidence>
<dbReference type="Pfam" id="PF16488">
    <property type="entry name" value="ArgoL2"/>
    <property type="match status" value="1"/>
</dbReference>
<dbReference type="InterPro" id="IPR032472">
    <property type="entry name" value="ArgoL2"/>
</dbReference>
<dbReference type="SMART" id="SM01163">
    <property type="entry name" value="DUF1785"/>
    <property type="match status" value="1"/>
</dbReference>
<dbReference type="InterPro" id="IPR046700">
    <property type="entry name" value="DUF6570"/>
</dbReference>
<sequence>MSYRGQGGQGGQGRGRGDGRGAGQRGGRGDGAGFRGAQRGAGRGGAGRGDGAGFRGGERGGFRGPPRGGGGGSGFRGAGRATPAIFKEGSPAMPDDRLRDNDLNALVSSFRNLQVASNDPRRPLRPGFGTQGTPITLRANFFPYRLPKDLVVYEYRVEISPQTALKRRMFKLLEESPQCRPFIKHIAHDGSEKLVSSKPLPQPLNISIVFREEGEAQPRANAKVYNMSIALTTTIDTRQLPRYLAGQDRNYNIAPLLAALNLVQQRHASQHGIRVGKGRYFFPLQSQTYPLGPGVIAVQGYYASVRPVYKELMVNVNVCTSAFLDLPGNMADALFNFSGRSSGAMPTLPPNLLRNLKVTTTYLGYKKRLKVYAIGTTSARNTFFKHDQYGQISVENYFKKVYPQIKLRYPTDLPVINTGSAKKPTYIPAELCDIEPGQLYGGKLSGKETAQMIKVACNPPNVNAEAIVGEGFTKLGITPPADVLGAFGISISNEMTVVPGRELPPPRLLYGRKQVMARDGAWNIVDVKFSRGAQIKSWWMMVVRDSMVPNGSLVGGPGDPNLTRLRDNFAAKLRSSGMTIPGAMPRLSVTPLLPPIHADPSRKAALNALRTTFRDELQKAGGQKPDFILVLLSYTDNYIYPGIKRICDVELGLNTVHLQLDKATAEGNRQDQYLSNVALKINTKCGGINHQLDENTMSWMKRKKTMMVGIDVTHRGPQSREGAPSIAAVVASVDDNFVQYPASIVLELKEMMVERLQTYRDHNRTLPERVFVFRDGVSEGQYDTVLEQELPQILEAFKRFDTKQQKTPYRPLLSIVICGKRHHAKFFPTNAQNASKNMNTRPGTVVDKGVTGVFDFDFYLQAHAGLQGTVKSTHYIVIYDENRFAADEIQQGINSSSYLYARATRAVSLMPPAYYADQACERGRYYLHDFLSGDGSEMASVGRGALAREAEKQAVFEAAKKAWGEGFVRDPQLDIDVELGKDFVSVLRAYGLADLVFSMENPGAARSSSSVVTASPAFRPEQYVFLPPESPTSSSCPPREAISALLNQTSSYLSSNFSSPSRRPASDLHQSNHKKNTFVQMTAKDKYSVVRHHVVTRSWNSDALQQKTHLHHCLDSRLPGGAWKGADELRMVFLAHRCTPVCLISEADARGAGITCVRPLSAVDYNESCLVLQLHPGLGKRSVAAIDAEPLPKYSKRPRFSSEDLPRMLDCSFPIILSQNEKDDIVREFRSNTSDWAMKRYECSFCGVHEKAADIKMYTRDELDISNLEAAVEGIRRISKQEHVYAYKSSSLLYGCYAVCHFCNESISCKRFKTLPLRSYANGTWIGDLPAELQGLSLLEEQCISRVRATRCMFKLTYGPAGQFAARGNVCILPQNVVKLMDTLPPPISSVMDECCVILVGSLDTEITAEKLRRTPLLVRRNVIRRALRWLIANNPHYSDLDLNDVDRNLQE</sequence>
<dbReference type="InterPro" id="IPR012337">
    <property type="entry name" value="RNaseH-like_sf"/>
</dbReference>
<dbReference type="InterPro" id="IPR036397">
    <property type="entry name" value="RNaseH_sf"/>
</dbReference>
<dbReference type="Pfam" id="PF16486">
    <property type="entry name" value="ArgoN"/>
    <property type="match status" value="1"/>
</dbReference>
<gene>
    <name evidence="4" type="ORF">VNI00_013147</name>
</gene>
<name>A0AAW0C1D3_9AGAR</name>
<dbReference type="Proteomes" id="UP001383192">
    <property type="component" value="Unassembled WGS sequence"/>
</dbReference>
<dbReference type="Pfam" id="PF02170">
    <property type="entry name" value="PAZ"/>
    <property type="match status" value="1"/>
</dbReference>
<proteinExistence type="predicted"/>
<feature type="domain" description="PAZ" evidence="2">
    <location>
        <begin position="329"/>
        <end position="436"/>
    </location>
</feature>
<dbReference type="InterPro" id="IPR003100">
    <property type="entry name" value="PAZ_dom"/>
</dbReference>
<dbReference type="SMART" id="SM00949">
    <property type="entry name" value="PAZ"/>
    <property type="match status" value="1"/>
</dbReference>
<dbReference type="PANTHER" id="PTHR22891">
    <property type="entry name" value="EUKARYOTIC TRANSLATION INITIATION FACTOR 2C"/>
    <property type="match status" value="1"/>
</dbReference>
<feature type="region of interest" description="Disordered" evidence="1">
    <location>
        <begin position="1054"/>
        <end position="1074"/>
    </location>
</feature>
<dbReference type="SUPFAM" id="SSF101690">
    <property type="entry name" value="PAZ domain"/>
    <property type="match status" value="1"/>
</dbReference>
<feature type="domain" description="Piwi" evidence="3">
    <location>
        <begin position="627"/>
        <end position="928"/>
    </location>
</feature>
<evidence type="ECO:0000313" key="5">
    <source>
        <dbReference type="Proteomes" id="UP001383192"/>
    </source>
</evidence>
<dbReference type="Pfam" id="PF02171">
    <property type="entry name" value="Piwi"/>
    <property type="match status" value="1"/>
</dbReference>
<dbReference type="InterPro" id="IPR003165">
    <property type="entry name" value="Piwi"/>
</dbReference>
<feature type="compositionally biased region" description="Low complexity" evidence="1">
    <location>
        <begin position="1054"/>
        <end position="1063"/>
    </location>
</feature>
<comment type="caution">
    <text evidence="4">The sequence shown here is derived from an EMBL/GenBank/DDBJ whole genome shotgun (WGS) entry which is preliminary data.</text>
</comment>
<dbReference type="PROSITE" id="PS50822">
    <property type="entry name" value="PIWI"/>
    <property type="match status" value="1"/>
</dbReference>
<dbReference type="SMART" id="SM00950">
    <property type="entry name" value="Piwi"/>
    <property type="match status" value="1"/>
</dbReference>
<dbReference type="Pfam" id="PF08699">
    <property type="entry name" value="ArgoL1"/>
    <property type="match status" value="1"/>
</dbReference>
<dbReference type="EMBL" id="JAYKXP010000065">
    <property type="protein sequence ID" value="KAK7032399.1"/>
    <property type="molecule type" value="Genomic_DNA"/>
</dbReference>
<keyword evidence="5" id="KW-1185">Reference proteome</keyword>